<dbReference type="KEGG" id="tmr:Tmar_1077"/>
<keyword evidence="2" id="KW-0472">Membrane</keyword>
<dbReference type="Proteomes" id="UP000008915">
    <property type="component" value="Chromosome"/>
</dbReference>
<keyword evidence="2" id="KW-1133">Transmembrane helix</keyword>
<feature type="compositionally biased region" description="Polar residues" evidence="1">
    <location>
        <begin position="104"/>
        <end position="117"/>
    </location>
</feature>
<accession>E6SK49</accession>
<evidence type="ECO:0000313" key="4">
    <source>
        <dbReference type="Proteomes" id="UP000008915"/>
    </source>
</evidence>
<keyword evidence="4" id="KW-1185">Reference proteome</keyword>
<dbReference type="HOGENOM" id="CLU_2083765_0_0_9"/>
<dbReference type="EMBL" id="CP002344">
    <property type="protein sequence ID" value="ADU51190.1"/>
    <property type="molecule type" value="Genomic_DNA"/>
</dbReference>
<keyword evidence="2" id="KW-0812">Transmembrane</keyword>
<dbReference type="AlphaFoldDB" id="E6SK49"/>
<dbReference type="STRING" id="644966.Tmar_1077"/>
<reference evidence="3 4" key="1">
    <citation type="journal article" date="2010" name="Stand. Genomic Sci.">
        <title>Complete genome sequence of Thermaerobacter marianensis type strain (7p75a).</title>
        <authorList>
            <person name="Han C."/>
            <person name="Gu W."/>
            <person name="Zhang X."/>
            <person name="Lapidus A."/>
            <person name="Nolan M."/>
            <person name="Copeland A."/>
            <person name="Lucas S."/>
            <person name="Del Rio T.G."/>
            <person name="Tice H."/>
            <person name="Cheng J.F."/>
            <person name="Tapia R."/>
            <person name="Goodwin L."/>
            <person name="Pitluck S."/>
            <person name="Pagani I."/>
            <person name="Ivanova N."/>
            <person name="Mavromatis K."/>
            <person name="Mikhailova N."/>
            <person name="Pati A."/>
            <person name="Chen A."/>
            <person name="Palaniappan K."/>
            <person name="Land M."/>
            <person name="Hauser L."/>
            <person name="Chang Y.J."/>
            <person name="Jeffries C.D."/>
            <person name="Schneider S."/>
            <person name="Rohde M."/>
            <person name="Goker M."/>
            <person name="Pukall R."/>
            <person name="Woyke T."/>
            <person name="Bristow J."/>
            <person name="Eisen J.A."/>
            <person name="Markowitz V."/>
            <person name="Hugenholtz P."/>
            <person name="Kyrpides N.C."/>
            <person name="Klenk H.P."/>
            <person name="Detter J.C."/>
        </authorList>
    </citation>
    <scope>NUCLEOTIDE SEQUENCE [LARGE SCALE GENOMIC DNA]</scope>
    <source>
        <strain evidence="4">ATCC 700841 / DSM 12885 / JCM 10246 / 7p75a</strain>
    </source>
</reference>
<sequence length="117" mass="11606">MNPHRKGGIVMGGVLDGAATAGVVGPAGWAAVLGTVLLAVALGYAAGRRRGYRDGYRLGRAEAPLELRAQALTRGVCPVCDHVAAEAFGCGGERPDVPAPAGGNQPSRASSGGNEGA</sequence>
<evidence type="ECO:0000256" key="2">
    <source>
        <dbReference type="SAM" id="Phobius"/>
    </source>
</evidence>
<proteinExistence type="predicted"/>
<evidence type="ECO:0000313" key="3">
    <source>
        <dbReference type="EMBL" id="ADU51190.1"/>
    </source>
</evidence>
<name>E6SK49_THEM7</name>
<reference evidence="4" key="2">
    <citation type="journal article" date="2010" name="Stand. Genomic Sci.">
        <title>Complete genome sequence of Thermaerobacter marianensis type strain (7p75aT).</title>
        <authorList>
            <person name="Han C."/>
            <person name="Gu W."/>
            <person name="Zhang X."/>
            <person name="Lapidus A."/>
            <person name="Nolan M."/>
            <person name="Copeland A."/>
            <person name="Lucas S."/>
            <person name="Glavina Del Rio T."/>
            <person name="Tice H."/>
            <person name="Cheng J."/>
            <person name="Tapia R."/>
            <person name="Goodwin L."/>
            <person name="Pitluck S."/>
            <person name="Pagani I."/>
            <person name="Ivanova N."/>
            <person name="Mavromatis K."/>
            <person name="Mikhailova N."/>
            <person name="Pati A."/>
            <person name="Chen A."/>
            <person name="Palaniappan K."/>
            <person name="Land M."/>
            <person name="Hauser L."/>
            <person name="Chang Y."/>
            <person name="Jeffries C."/>
            <person name="Schneider S."/>
            <person name="Rohde M."/>
            <person name="Goker M."/>
            <person name="Pukall R."/>
            <person name="Woyke T."/>
            <person name="Bristow J."/>
            <person name="Eisen J."/>
            <person name="Markowitz V."/>
            <person name="Hugenholtz P."/>
            <person name="Kyrpides N."/>
            <person name="Klenk H."/>
            <person name="Detter J."/>
        </authorList>
    </citation>
    <scope>NUCLEOTIDE SEQUENCE [LARGE SCALE GENOMIC DNA]</scope>
    <source>
        <strain evidence="4">ATCC 700841 / DSM 12885 / JCM 10246 / 7p75a</strain>
    </source>
</reference>
<gene>
    <name evidence="3" type="ordered locus">Tmar_1077</name>
</gene>
<feature type="region of interest" description="Disordered" evidence="1">
    <location>
        <begin position="91"/>
        <end position="117"/>
    </location>
</feature>
<protein>
    <submittedName>
        <fullName evidence="3">Uncharacterized protein</fullName>
    </submittedName>
</protein>
<organism evidence="3 4">
    <name type="scientific">Thermaerobacter marianensis (strain ATCC 700841 / DSM 12885 / JCM 10246 / 7p75a)</name>
    <dbReference type="NCBI Taxonomy" id="644966"/>
    <lineage>
        <taxon>Bacteria</taxon>
        <taxon>Bacillati</taxon>
        <taxon>Bacillota</taxon>
        <taxon>Clostridia</taxon>
        <taxon>Eubacteriales</taxon>
        <taxon>Clostridiales Family XVII. Incertae Sedis</taxon>
        <taxon>Thermaerobacter</taxon>
    </lineage>
</organism>
<evidence type="ECO:0000256" key="1">
    <source>
        <dbReference type="SAM" id="MobiDB-lite"/>
    </source>
</evidence>
<feature type="transmembrane region" description="Helical" evidence="2">
    <location>
        <begin position="27"/>
        <end position="47"/>
    </location>
</feature>